<evidence type="ECO:0000313" key="9">
    <source>
        <dbReference type="Proteomes" id="UP000241167"/>
    </source>
</evidence>
<evidence type="ECO:0000256" key="2">
    <source>
        <dbReference type="ARBA" id="ARBA00022475"/>
    </source>
</evidence>
<dbReference type="EMBL" id="PXYI01000003">
    <property type="protein sequence ID" value="PSJ40844.1"/>
    <property type="molecule type" value="Genomic_DNA"/>
</dbReference>
<protein>
    <submittedName>
        <fullName evidence="8">Envelope stress response membrane protein PspC</fullName>
    </submittedName>
</protein>
<comment type="caution">
    <text evidence="8">The sequence shown here is derived from an EMBL/GenBank/DDBJ whole genome shotgun (WGS) entry which is preliminary data.</text>
</comment>
<evidence type="ECO:0000256" key="1">
    <source>
        <dbReference type="ARBA" id="ARBA00004162"/>
    </source>
</evidence>
<dbReference type="InterPro" id="IPR007168">
    <property type="entry name" value="Phageshock_PspC_N"/>
</dbReference>
<evidence type="ECO:0000256" key="6">
    <source>
        <dbReference type="SAM" id="Phobius"/>
    </source>
</evidence>
<dbReference type="PANTHER" id="PTHR33885:SF3">
    <property type="entry name" value="PHAGE SHOCK PROTEIN C"/>
    <property type="match status" value="1"/>
</dbReference>
<dbReference type="RefSeq" id="WP_106512997.1">
    <property type="nucleotide sequence ID" value="NZ_PXYI01000003.1"/>
</dbReference>
<keyword evidence="5 6" id="KW-0472">Membrane</keyword>
<accession>A0A2P7QSA3</accession>
<reference evidence="8 9" key="1">
    <citation type="submission" date="2018-03" db="EMBL/GenBank/DDBJ databases">
        <title>The draft genome of Sphingosinicella sp. GL-C-18.</title>
        <authorList>
            <person name="Liu L."/>
            <person name="Li L."/>
            <person name="Liang L."/>
            <person name="Zhang X."/>
            <person name="Wang T."/>
        </authorList>
    </citation>
    <scope>NUCLEOTIDE SEQUENCE [LARGE SCALE GENOMIC DNA]</scope>
    <source>
        <strain evidence="8 9">GL-C-18</strain>
    </source>
</reference>
<keyword evidence="2" id="KW-1003">Cell membrane</keyword>
<dbReference type="Pfam" id="PF04024">
    <property type="entry name" value="PspC"/>
    <property type="match status" value="1"/>
</dbReference>
<dbReference type="AlphaFoldDB" id="A0A2P7QSA3"/>
<evidence type="ECO:0000256" key="4">
    <source>
        <dbReference type="ARBA" id="ARBA00022989"/>
    </source>
</evidence>
<proteinExistence type="predicted"/>
<dbReference type="InterPro" id="IPR052027">
    <property type="entry name" value="PspC"/>
</dbReference>
<organism evidence="8 9">
    <name type="scientific">Allosphingosinicella deserti</name>
    <dbReference type="NCBI Taxonomy" id="2116704"/>
    <lineage>
        <taxon>Bacteria</taxon>
        <taxon>Pseudomonadati</taxon>
        <taxon>Pseudomonadota</taxon>
        <taxon>Alphaproteobacteria</taxon>
        <taxon>Sphingomonadales</taxon>
        <taxon>Sphingomonadaceae</taxon>
        <taxon>Allosphingosinicella</taxon>
    </lineage>
</organism>
<gene>
    <name evidence="8" type="ORF">C7I55_11215</name>
</gene>
<feature type="domain" description="Phage shock protein PspC N-terminal" evidence="7">
    <location>
        <begin position="4"/>
        <end position="59"/>
    </location>
</feature>
<comment type="subcellular location">
    <subcellularLocation>
        <location evidence="1">Cell membrane</location>
        <topology evidence="1">Single-pass membrane protein</topology>
    </subcellularLocation>
</comment>
<dbReference type="PANTHER" id="PTHR33885">
    <property type="entry name" value="PHAGE SHOCK PROTEIN C"/>
    <property type="match status" value="1"/>
</dbReference>
<evidence type="ECO:0000313" key="8">
    <source>
        <dbReference type="EMBL" id="PSJ40844.1"/>
    </source>
</evidence>
<evidence type="ECO:0000259" key="7">
    <source>
        <dbReference type="Pfam" id="PF04024"/>
    </source>
</evidence>
<dbReference type="Proteomes" id="UP000241167">
    <property type="component" value="Unassembled WGS sequence"/>
</dbReference>
<evidence type="ECO:0000256" key="5">
    <source>
        <dbReference type="ARBA" id="ARBA00023136"/>
    </source>
</evidence>
<keyword evidence="9" id="KW-1185">Reference proteome</keyword>
<keyword evidence="4 6" id="KW-1133">Transmembrane helix</keyword>
<dbReference type="GO" id="GO:0005886">
    <property type="term" value="C:plasma membrane"/>
    <property type="evidence" value="ECO:0007669"/>
    <property type="project" value="UniProtKB-SubCell"/>
</dbReference>
<sequence>MKRTFRLDRRNGKLLGVCAGIASATGWDPTLIRVAAVVATFFAFPWTLILYGVAAMVAEKGHKSLTEHDRPPLPRMSAADYNERMRDIDRRMIEVDSYVASSNRRLAEEIESLR</sequence>
<keyword evidence="3 6" id="KW-0812">Transmembrane</keyword>
<name>A0A2P7QSA3_9SPHN</name>
<evidence type="ECO:0000256" key="3">
    <source>
        <dbReference type="ARBA" id="ARBA00022692"/>
    </source>
</evidence>
<dbReference type="OrthoDB" id="7359894at2"/>
<feature type="transmembrane region" description="Helical" evidence="6">
    <location>
        <begin position="36"/>
        <end position="58"/>
    </location>
</feature>